<accession>A0A939EKM4</accession>
<feature type="transmembrane region" description="Helical" evidence="1">
    <location>
        <begin position="72"/>
        <end position="93"/>
    </location>
</feature>
<dbReference type="RefSeq" id="WP_207143324.1">
    <property type="nucleotide sequence ID" value="NZ_JAEKJZ010000007.1"/>
</dbReference>
<organism evidence="2 3">
    <name type="scientific">Roseibium aggregatum</name>
    <dbReference type="NCBI Taxonomy" id="187304"/>
    <lineage>
        <taxon>Bacteria</taxon>
        <taxon>Pseudomonadati</taxon>
        <taxon>Pseudomonadota</taxon>
        <taxon>Alphaproteobacteria</taxon>
        <taxon>Hyphomicrobiales</taxon>
        <taxon>Stappiaceae</taxon>
        <taxon>Roseibium</taxon>
    </lineage>
</organism>
<dbReference type="EMBL" id="JAEKJZ010000007">
    <property type="protein sequence ID" value="MBN9673464.1"/>
    <property type="molecule type" value="Genomic_DNA"/>
</dbReference>
<dbReference type="AlphaFoldDB" id="A0A939EKM4"/>
<dbReference type="Proteomes" id="UP000664096">
    <property type="component" value="Unassembled WGS sequence"/>
</dbReference>
<gene>
    <name evidence="2" type="ORF">JF539_24110</name>
</gene>
<protein>
    <submittedName>
        <fullName evidence="2">Uncharacterized protein</fullName>
    </submittedName>
</protein>
<evidence type="ECO:0000313" key="3">
    <source>
        <dbReference type="Proteomes" id="UP000664096"/>
    </source>
</evidence>
<feature type="transmembrane region" description="Helical" evidence="1">
    <location>
        <begin position="6"/>
        <end position="23"/>
    </location>
</feature>
<reference evidence="2" key="1">
    <citation type="submission" date="2020-12" db="EMBL/GenBank/DDBJ databases">
        <title>Oil enriched cultivation method for isolating marine PHA-producing bacteria.</title>
        <authorList>
            <person name="Zheng W."/>
            <person name="Yu S."/>
            <person name="Huang Y."/>
        </authorList>
    </citation>
    <scope>NUCLEOTIDE SEQUENCE</scope>
    <source>
        <strain evidence="2">SY-2-12</strain>
    </source>
</reference>
<sequence length="129" mass="14801">MEVLVALTIIILLLARSYINVYLYRQDKKSLLNNVSQFVILFSTLFFLVSIIGLVVLRESFQVYHAFLYNKIYYIPISIFGLDLLFNLIQLARVSVYKFTAKIRFLRAVSLLTVGVIWSVGVIAAFSPK</sequence>
<evidence type="ECO:0000313" key="2">
    <source>
        <dbReference type="EMBL" id="MBN9673464.1"/>
    </source>
</evidence>
<feature type="transmembrane region" description="Helical" evidence="1">
    <location>
        <begin position="35"/>
        <end position="57"/>
    </location>
</feature>
<proteinExistence type="predicted"/>
<name>A0A939EKM4_9HYPH</name>
<evidence type="ECO:0000256" key="1">
    <source>
        <dbReference type="SAM" id="Phobius"/>
    </source>
</evidence>
<comment type="caution">
    <text evidence="2">The sequence shown here is derived from an EMBL/GenBank/DDBJ whole genome shotgun (WGS) entry which is preliminary data.</text>
</comment>
<keyword evidence="1" id="KW-0812">Transmembrane</keyword>
<keyword evidence="1" id="KW-0472">Membrane</keyword>
<feature type="transmembrane region" description="Helical" evidence="1">
    <location>
        <begin position="105"/>
        <end position="126"/>
    </location>
</feature>
<keyword evidence="1" id="KW-1133">Transmembrane helix</keyword>